<gene>
    <name evidence="3" type="ORF">A2Z42_03415</name>
</gene>
<dbReference type="InterPro" id="IPR028098">
    <property type="entry name" value="Glyco_trans_4-like_N"/>
</dbReference>
<evidence type="ECO:0000259" key="2">
    <source>
        <dbReference type="Pfam" id="PF13439"/>
    </source>
</evidence>
<dbReference type="PANTHER" id="PTHR45947">
    <property type="entry name" value="SULFOQUINOVOSYL TRANSFERASE SQD2"/>
    <property type="match status" value="1"/>
</dbReference>
<evidence type="ECO:0000313" key="3">
    <source>
        <dbReference type="EMBL" id="OGY26349.1"/>
    </source>
</evidence>
<sequence length="368" mass="40694">MNILFVINRLIFGGAERYVNILSNSLAEEGHNVFVISTGGVTTSYLNKKVVHKKIDSIPGTSRLDLINTAKAIETICKNRKIDLVHCNSVTAFRAANLAKRITNIPIVYTAHATEQSKLPVIGSELDTKVDRVIAVSNFIKLHLKQTGMVNGKAELIYHGVDTSKFKERTFDQDKRDLLGLDRKDRVVMNVGRLEPEKGVDNLIKAVPLIKQKGNHIKLVLIGDGSCRQEYEQLAKNLGVEDTVLFLGGRGNVAELLSIADVFCLSSNREALSFAILEAMAEGKPVVATKVGGVPEAVVNGETGLLVPPANTKKLASSINLLLENKELSKKFSANAKRRVEKYFKFDRMFEETKEIYKKVLESEKVYA</sequence>
<dbReference type="AlphaFoldDB" id="A0A1G1WF67"/>
<dbReference type="Proteomes" id="UP000176645">
    <property type="component" value="Unassembled WGS sequence"/>
</dbReference>
<protein>
    <recommendedName>
        <fullName evidence="5">Glycosyl transferase family 1</fullName>
    </recommendedName>
</protein>
<evidence type="ECO:0000313" key="4">
    <source>
        <dbReference type="Proteomes" id="UP000176645"/>
    </source>
</evidence>
<comment type="caution">
    <text evidence="3">The sequence shown here is derived from an EMBL/GenBank/DDBJ whole genome shotgun (WGS) entry which is preliminary data.</text>
</comment>
<dbReference type="PANTHER" id="PTHR45947:SF14">
    <property type="entry name" value="SLL1723 PROTEIN"/>
    <property type="match status" value="1"/>
</dbReference>
<dbReference type="Gene3D" id="3.40.50.2000">
    <property type="entry name" value="Glycogen Phosphorylase B"/>
    <property type="match status" value="2"/>
</dbReference>
<evidence type="ECO:0008006" key="5">
    <source>
        <dbReference type="Google" id="ProtNLM"/>
    </source>
</evidence>
<feature type="domain" description="Glycosyltransferase subfamily 4-like N-terminal" evidence="2">
    <location>
        <begin position="12"/>
        <end position="164"/>
    </location>
</feature>
<dbReference type="SUPFAM" id="SSF53756">
    <property type="entry name" value="UDP-Glycosyltransferase/glycogen phosphorylase"/>
    <property type="match status" value="1"/>
</dbReference>
<reference evidence="3 4" key="1">
    <citation type="journal article" date="2016" name="Nat. Commun.">
        <title>Thousands of microbial genomes shed light on interconnected biogeochemical processes in an aquifer system.</title>
        <authorList>
            <person name="Anantharaman K."/>
            <person name="Brown C.T."/>
            <person name="Hug L.A."/>
            <person name="Sharon I."/>
            <person name="Castelle C.J."/>
            <person name="Probst A.J."/>
            <person name="Thomas B.C."/>
            <person name="Singh A."/>
            <person name="Wilkins M.J."/>
            <person name="Karaoz U."/>
            <person name="Brodie E.L."/>
            <person name="Williams K.H."/>
            <person name="Hubbard S.S."/>
            <person name="Banfield J.F."/>
        </authorList>
    </citation>
    <scope>NUCLEOTIDE SEQUENCE [LARGE SCALE GENOMIC DNA]</scope>
</reference>
<dbReference type="Pfam" id="PF13439">
    <property type="entry name" value="Glyco_transf_4"/>
    <property type="match status" value="1"/>
</dbReference>
<accession>A0A1G1WF67</accession>
<evidence type="ECO:0000259" key="1">
    <source>
        <dbReference type="Pfam" id="PF00534"/>
    </source>
</evidence>
<dbReference type="Pfam" id="PF00534">
    <property type="entry name" value="Glycos_transf_1"/>
    <property type="match status" value="1"/>
</dbReference>
<dbReference type="GO" id="GO:0016757">
    <property type="term" value="F:glycosyltransferase activity"/>
    <property type="evidence" value="ECO:0007669"/>
    <property type="project" value="InterPro"/>
</dbReference>
<dbReference type="CDD" id="cd03801">
    <property type="entry name" value="GT4_PimA-like"/>
    <property type="match status" value="1"/>
</dbReference>
<feature type="domain" description="Glycosyl transferase family 1" evidence="1">
    <location>
        <begin position="175"/>
        <end position="339"/>
    </location>
</feature>
<organism evidence="3 4">
    <name type="scientific">Candidatus Woykebacteria bacterium RBG_19FT_COMBO_43_10</name>
    <dbReference type="NCBI Taxonomy" id="1802598"/>
    <lineage>
        <taxon>Bacteria</taxon>
        <taxon>Candidatus Woykeibacteriota</taxon>
    </lineage>
</organism>
<proteinExistence type="predicted"/>
<dbReference type="InterPro" id="IPR050194">
    <property type="entry name" value="Glycosyltransferase_grp1"/>
</dbReference>
<name>A0A1G1WF67_9BACT</name>
<dbReference type="InterPro" id="IPR001296">
    <property type="entry name" value="Glyco_trans_1"/>
</dbReference>
<dbReference type="EMBL" id="MHCU01000071">
    <property type="protein sequence ID" value="OGY26349.1"/>
    <property type="molecule type" value="Genomic_DNA"/>
</dbReference>